<dbReference type="Proteomes" id="UP000319103">
    <property type="component" value="Unassembled WGS sequence"/>
</dbReference>
<evidence type="ECO:0000313" key="2">
    <source>
        <dbReference type="EMBL" id="TQF07712.1"/>
    </source>
</evidence>
<dbReference type="AlphaFoldDB" id="A0A540WFI3"/>
<sequence length="145" mass="15892">METRTWAGLLAGVAVLVTGATLAPVAGAADAPTAPRDPYTRTELFFGTERPNGGTAVTDQEFQDFIDSQVTPRFPDGLTVEQARGQYRDSHGVIEHERSYVITLLYPTSKGRTAGAAVEEIRRDYDQRFQQESVGRVDEPVKASF</sequence>
<protein>
    <submittedName>
        <fullName evidence="2">DUF3574 domain-containing protein</fullName>
    </submittedName>
</protein>
<feature type="chain" id="PRO_5022192932" evidence="1">
    <location>
        <begin position="29"/>
        <end position="145"/>
    </location>
</feature>
<accession>A0A540WFI3</accession>
<gene>
    <name evidence="2" type="ORF">E6W39_32850</name>
</gene>
<dbReference type="EMBL" id="VIGB01000003">
    <property type="protein sequence ID" value="TQF07712.1"/>
    <property type="molecule type" value="Genomic_DNA"/>
</dbReference>
<keyword evidence="3" id="KW-1185">Reference proteome</keyword>
<comment type="caution">
    <text evidence="2">The sequence shown here is derived from an EMBL/GenBank/DDBJ whole genome shotgun (WGS) entry which is preliminary data.</text>
</comment>
<name>A0A540WFI3_9ACTN</name>
<dbReference type="Pfam" id="PF12098">
    <property type="entry name" value="DUF3574"/>
    <property type="match status" value="1"/>
</dbReference>
<organism evidence="2 3">
    <name type="scientific">Kitasatospora acidiphila</name>
    <dbReference type="NCBI Taxonomy" id="2567942"/>
    <lineage>
        <taxon>Bacteria</taxon>
        <taxon>Bacillati</taxon>
        <taxon>Actinomycetota</taxon>
        <taxon>Actinomycetes</taxon>
        <taxon>Kitasatosporales</taxon>
        <taxon>Streptomycetaceae</taxon>
        <taxon>Kitasatospora</taxon>
    </lineage>
</organism>
<dbReference type="RefSeq" id="WP_141636583.1">
    <property type="nucleotide sequence ID" value="NZ_VIGB01000003.1"/>
</dbReference>
<evidence type="ECO:0000313" key="3">
    <source>
        <dbReference type="Proteomes" id="UP000319103"/>
    </source>
</evidence>
<reference evidence="2 3" key="1">
    <citation type="submission" date="2019-06" db="EMBL/GenBank/DDBJ databases">
        <title>Description of Kitasatospora acidophila sp. nov. isolated from pine grove soil, and reclassification of Streptomyces novaecaesareae to Kitasatospora novaeceasareae comb. nov.</title>
        <authorList>
            <person name="Kim M.J."/>
        </authorList>
    </citation>
    <scope>NUCLEOTIDE SEQUENCE [LARGE SCALE GENOMIC DNA]</scope>
    <source>
        <strain evidence="2 3">MMS16-CNU292</strain>
    </source>
</reference>
<dbReference type="InterPro" id="IPR021957">
    <property type="entry name" value="DUF3574"/>
</dbReference>
<dbReference type="OrthoDB" id="794286at2"/>
<feature type="signal peptide" evidence="1">
    <location>
        <begin position="1"/>
        <end position="28"/>
    </location>
</feature>
<keyword evidence="1" id="KW-0732">Signal</keyword>
<proteinExistence type="predicted"/>
<evidence type="ECO:0000256" key="1">
    <source>
        <dbReference type="SAM" id="SignalP"/>
    </source>
</evidence>